<dbReference type="OMA" id="AMYVIHA"/>
<dbReference type="EMBL" id="GL883024">
    <property type="protein sequence ID" value="EGG16284.1"/>
    <property type="molecule type" value="Genomic_DNA"/>
</dbReference>
<dbReference type="AlphaFoldDB" id="F4Q7A2"/>
<keyword evidence="8" id="KW-0413">Isomerase</keyword>
<dbReference type="STRING" id="1054147.F4Q7A2"/>
<evidence type="ECO:0000256" key="1">
    <source>
        <dbReference type="ARBA" id="ARBA00004586"/>
    </source>
</evidence>
<evidence type="ECO:0000313" key="9">
    <source>
        <dbReference type="Proteomes" id="UP000007797"/>
    </source>
</evidence>
<evidence type="ECO:0000256" key="3">
    <source>
        <dbReference type="ARBA" id="ARBA00022692"/>
    </source>
</evidence>
<dbReference type="GO" id="GO:0016853">
    <property type="term" value="F:isomerase activity"/>
    <property type="evidence" value="ECO:0007669"/>
    <property type="project" value="UniProtKB-KW"/>
</dbReference>
<name>F4Q7A2_CACFS</name>
<comment type="similarity">
    <text evidence="2 7">Belongs to the ERG2 family.</text>
</comment>
<protein>
    <submittedName>
        <fullName evidence="8">C-8 sterol isomerase</fullName>
    </submittedName>
</protein>
<dbReference type="KEGG" id="dfa:DFA_09314"/>
<evidence type="ECO:0000313" key="8">
    <source>
        <dbReference type="EMBL" id="EGG16284.1"/>
    </source>
</evidence>
<dbReference type="RefSeq" id="XP_004354668.1">
    <property type="nucleotide sequence ID" value="XM_004354616.1"/>
</dbReference>
<sequence length="245" mass="27400">MTGCAITSCLVNSLNGLTSINSLESAFEQVVVVRNPLAILLAIVSLVVLVYLLIKIRVLRGVKLDVKVLHECTKKGVGLPLDKAFDVINKEIAIKYPGLINTNRRWILFNGGGAMGQMCVLHASLSEYLILYGSPLYSQGHSGRYLMDVYDFMIKGETKTYFPGEFAPRVFPAGEYSYLPRLVAKGYCCEPESYMLEYGRGIIPLALPYFLCSSIFVTLDIVPWLTACYRVGYQVTKNLLFRRKI</sequence>
<comment type="subcellular location">
    <subcellularLocation>
        <location evidence="1">Endoplasmic reticulum membrane</location>
    </subcellularLocation>
</comment>
<accession>F4Q7A2</accession>
<dbReference type="Proteomes" id="UP000007797">
    <property type="component" value="Unassembled WGS sequence"/>
</dbReference>
<dbReference type="GeneID" id="14868356"/>
<proteinExistence type="inferred from homology"/>
<evidence type="ECO:0000256" key="4">
    <source>
        <dbReference type="ARBA" id="ARBA00022824"/>
    </source>
</evidence>
<dbReference type="PANTHER" id="PTHR10868">
    <property type="entry name" value="SIGMA 1-TYPE OPIOID RECEPTOR-RELATED"/>
    <property type="match status" value="1"/>
</dbReference>
<organism evidence="8 9">
    <name type="scientific">Cavenderia fasciculata</name>
    <name type="common">Slime mold</name>
    <name type="synonym">Dictyostelium fasciculatum</name>
    <dbReference type="NCBI Taxonomy" id="261658"/>
    <lineage>
        <taxon>Eukaryota</taxon>
        <taxon>Amoebozoa</taxon>
        <taxon>Evosea</taxon>
        <taxon>Eumycetozoa</taxon>
        <taxon>Dictyostelia</taxon>
        <taxon>Acytosteliales</taxon>
        <taxon>Cavenderiaceae</taxon>
        <taxon>Cavenderia</taxon>
    </lineage>
</organism>
<keyword evidence="5 7" id="KW-1133">Transmembrane helix</keyword>
<evidence type="ECO:0000256" key="7">
    <source>
        <dbReference type="RuleBase" id="RU368083"/>
    </source>
</evidence>
<evidence type="ECO:0000256" key="6">
    <source>
        <dbReference type="ARBA" id="ARBA00023136"/>
    </source>
</evidence>
<evidence type="ECO:0000256" key="5">
    <source>
        <dbReference type="ARBA" id="ARBA00022989"/>
    </source>
</evidence>
<feature type="transmembrane region" description="Helical" evidence="7">
    <location>
        <begin position="32"/>
        <end position="54"/>
    </location>
</feature>
<keyword evidence="3 7" id="KW-0812">Transmembrane</keyword>
<dbReference type="GO" id="GO:0005789">
    <property type="term" value="C:endoplasmic reticulum membrane"/>
    <property type="evidence" value="ECO:0007669"/>
    <property type="project" value="UniProtKB-SubCell"/>
</dbReference>
<keyword evidence="4" id="KW-0256">Endoplasmic reticulum</keyword>
<dbReference type="OrthoDB" id="347124at2759"/>
<reference evidence="9" key="1">
    <citation type="journal article" date="2011" name="Genome Res.">
        <title>Phylogeny-wide analysis of social amoeba genomes highlights ancient origins for complex intercellular communication.</title>
        <authorList>
            <person name="Heidel A.J."/>
            <person name="Lawal H.M."/>
            <person name="Felder M."/>
            <person name="Schilde C."/>
            <person name="Helps N.R."/>
            <person name="Tunggal B."/>
            <person name="Rivero F."/>
            <person name="John U."/>
            <person name="Schleicher M."/>
            <person name="Eichinger L."/>
            <person name="Platzer M."/>
            <person name="Noegel A.A."/>
            <person name="Schaap P."/>
            <person name="Gloeckner G."/>
        </authorList>
    </citation>
    <scope>NUCLEOTIDE SEQUENCE [LARGE SCALE GENOMIC DNA]</scope>
    <source>
        <strain evidence="9">SH3</strain>
    </source>
</reference>
<dbReference type="PANTHER" id="PTHR10868:SF1">
    <property type="entry name" value="SIGMA NON-OPIOID INTRACELLULAR RECEPTOR 1"/>
    <property type="match status" value="1"/>
</dbReference>
<dbReference type="InterPro" id="IPR006716">
    <property type="entry name" value="ERG2_sigma1_rcpt-like"/>
</dbReference>
<gene>
    <name evidence="8" type="primary">erg2</name>
    <name evidence="8" type="ORF">DFA_09314</name>
</gene>
<keyword evidence="9" id="KW-1185">Reference proteome</keyword>
<keyword evidence="6 7" id="KW-0472">Membrane</keyword>
<evidence type="ECO:0000256" key="2">
    <source>
        <dbReference type="ARBA" id="ARBA00007141"/>
    </source>
</evidence>
<dbReference type="Pfam" id="PF04622">
    <property type="entry name" value="ERG2_Sigma1R"/>
    <property type="match status" value="1"/>
</dbReference>